<feature type="region of interest" description="Disordered" evidence="1">
    <location>
        <begin position="333"/>
        <end position="376"/>
    </location>
</feature>
<reference evidence="2" key="1">
    <citation type="submission" date="2023-03" db="EMBL/GenBank/DDBJ databases">
        <title>Massive genome expansion in bonnet fungi (Mycena s.s.) driven by repeated elements and novel gene families across ecological guilds.</title>
        <authorList>
            <consortium name="Lawrence Berkeley National Laboratory"/>
            <person name="Harder C.B."/>
            <person name="Miyauchi S."/>
            <person name="Viragh M."/>
            <person name="Kuo A."/>
            <person name="Thoen E."/>
            <person name="Andreopoulos B."/>
            <person name="Lu D."/>
            <person name="Skrede I."/>
            <person name="Drula E."/>
            <person name="Henrissat B."/>
            <person name="Morin E."/>
            <person name="Kohler A."/>
            <person name="Barry K."/>
            <person name="LaButti K."/>
            <person name="Morin E."/>
            <person name="Salamov A."/>
            <person name="Lipzen A."/>
            <person name="Mereny Z."/>
            <person name="Hegedus B."/>
            <person name="Baldrian P."/>
            <person name="Stursova M."/>
            <person name="Weitz H."/>
            <person name="Taylor A."/>
            <person name="Grigoriev I.V."/>
            <person name="Nagy L.G."/>
            <person name="Martin F."/>
            <person name="Kauserud H."/>
        </authorList>
    </citation>
    <scope>NUCLEOTIDE SEQUENCE</scope>
    <source>
        <strain evidence="2">CBHHK188m</strain>
    </source>
</reference>
<accession>A0AAD7NGP6</accession>
<evidence type="ECO:0000256" key="1">
    <source>
        <dbReference type="SAM" id="MobiDB-lite"/>
    </source>
</evidence>
<feature type="region of interest" description="Disordered" evidence="1">
    <location>
        <begin position="1"/>
        <end position="20"/>
    </location>
</feature>
<proteinExistence type="predicted"/>
<dbReference type="EMBL" id="JARJLG010000050">
    <property type="protein sequence ID" value="KAJ7760061.1"/>
    <property type="molecule type" value="Genomic_DNA"/>
</dbReference>
<keyword evidence="3" id="KW-1185">Reference proteome</keyword>
<evidence type="ECO:0000313" key="3">
    <source>
        <dbReference type="Proteomes" id="UP001215280"/>
    </source>
</evidence>
<comment type="caution">
    <text evidence="2">The sequence shown here is derived from an EMBL/GenBank/DDBJ whole genome shotgun (WGS) entry which is preliminary data.</text>
</comment>
<feature type="region of interest" description="Disordered" evidence="1">
    <location>
        <begin position="52"/>
        <end position="81"/>
    </location>
</feature>
<evidence type="ECO:0000313" key="2">
    <source>
        <dbReference type="EMBL" id="KAJ7760061.1"/>
    </source>
</evidence>
<sequence>MDEPSEDGSGYRPSTAPDNYAASNGYTIGSLYNMGQSLDDMDWGTTGPFSSQNHSFSVHPGRHDHFRPSISGSSASSSGRSFQYQTAQVQHLQQLEKVCNDLRKEILVLTTENRSIKDMYKVLVDRIPGLLTGTPTAGSGYKGTMILSRNDAPPLDRNKYPLVLYWEAHEWMQHENVTKGLSDGKAPGPRGSLQASQGINVSMCFVQSEDGKVIDGHQATRIRDLAHQLWGELGAHGLAPSSWQKGTRDIQDHVYAEVGKKYPEMRLCRDDWKTKHMATAIYSSWYSSFTTVTNEAGKRVRLKKGPQRKRAKIEMESPDPLSGLFTIEPKSEMEIHPTPSSDTVLVPNGSDPPRAPIKIVNPLYSSPEPETQRPLPTLLAPTQAPQQAPTAPAVPVATSDPPETFTGPPVVLPTVAVSDSTGPLISGGTPESGVMPVTTGVTVPTPDIAASTDAPGTTPLTITGPGRALGPVAMPSGLIGAPAISAPAGASIAAKPLYNRLVQKISQGNEGPIHRVLNQYTGYSRGTAKNALQAAAAPGV</sequence>
<name>A0AAD7NGP6_9AGAR</name>
<protein>
    <submittedName>
        <fullName evidence="2">Uncharacterized protein</fullName>
    </submittedName>
</protein>
<dbReference type="Proteomes" id="UP001215280">
    <property type="component" value="Unassembled WGS sequence"/>
</dbReference>
<gene>
    <name evidence="2" type="ORF">DFH07DRAFT_771949</name>
</gene>
<organism evidence="2 3">
    <name type="scientific">Mycena maculata</name>
    <dbReference type="NCBI Taxonomy" id="230809"/>
    <lineage>
        <taxon>Eukaryota</taxon>
        <taxon>Fungi</taxon>
        <taxon>Dikarya</taxon>
        <taxon>Basidiomycota</taxon>
        <taxon>Agaricomycotina</taxon>
        <taxon>Agaricomycetes</taxon>
        <taxon>Agaricomycetidae</taxon>
        <taxon>Agaricales</taxon>
        <taxon>Marasmiineae</taxon>
        <taxon>Mycenaceae</taxon>
        <taxon>Mycena</taxon>
    </lineage>
</organism>
<dbReference type="AlphaFoldDB" id="A0AAD7NGP6"/>
<feature type="compositionally biased region" description="Low complexity" evidence="1">
    <location>
        <begin position="69"/>
        <end position="81"/>
    </location>
</feature>